<dbReference type="STRING" id="1036612.A0A1L9TC13"/>
<protein>
    <submittedName>
        <fullName evidence="1">Uncharacterized protein</fullName>
    </submittedName>
</protein>
<dbReference type="EMBL" id="KV878589">
    <property type="protein sequence ID" value="OJJ56969.1"/>
    <property type="molecule type" value="Genomic_DNA"/>
</dbReference>
<sequence>MTGAIRNRLHRLWATLDPRMKKHLESDDVVPPRFFTDNNITLDLATFLPSDTAADNLNKKPPFLFLIRPESIVTAHPIILDDEYFYPGVSGVRDDDPSPATQVRMILQEESKAFHRGTSLAHYIVEWAMRGYPRVLPAGTPNLATFCGIRSVCSPHPLNTETRGFERSSGRDTIEWEARIYEYGQRSNGRPVYPHLILLGVQSCDGHTNSISLGELTTIVTAMRCRAFQPAAFNSEAILVGDVEQSDDGNPMPDHEDKLAFPHETRFPVLMVSVVGPQHVRVIYACMDGLTLSIKTSVCRDIGTDEETVMRYIAGIILSSPLVEIASATR</sequence>
<gene>
    <name evidence="1" type="ORF">ASPSYDRAFT_91274</name>
</gene>
<evidence type="ECO:0000313" key="1">
    <source>
        <dbReference type="EMBL" id="OJJ56969.1"/>
    </source>
</evidence>
<dbReference type="RefSeq" id="XP_040700775.1">
    <property type="nucleotide sequence ID" value="XM_040852459.1"/>
</dbReference>
<dbReference type="OrthoDB" id="4436899at2759"/>
<accession>A0A1L9TC13</accession>
<name>A0A1L9TC13_9EURO</name>
<dbReference type="AlphaFoldDB" id="A0A1L9TC13"/>
<dbReference type="VEuPathDB" id="FungiDB:ASPSYDRAFT_91274"/>
<reference evidence="2" key="1">
    <citation type="journal article" date="2017" name="Genome Biol.">
        <title>Comparative genomics reveals high biological diversity and specific adaptations in the industrially and medically important fungal genus Aspergillus.</title>
        <authorList>
            <person name="de Vries R.P."/>
            <person name="Riley R."/>
            <person name="Wiebenga A."/>
            <person name="Aguilar-Osorio G."/>
            <person name="Amillis S."/>
            <person name="Uchima C.A."/>
            <person name="Anderluh G."/>
            <person name="Asadollahi M."/>
            <person name="Askin M."/>
            <person name="Barry K."/>
            <person name="Battaglia E."/>
            <person name="Bayram O."/>
            <person name="Benocci T."/>
            <person name="Braus-Stromeyer S.A."/>
            <person name="Caldana C."/>
            <person name="Canovas D."/>
            <person name="Cerqueira G.C."/>
            <person name="Chen F."/>
            <person name="Chen W."/>
            <person name="Choi C."/>
            <person name="Clum A."/>
            <person name="Dos Santos R.A."/>
            <person name="Damasio A.R."/>
            <person name="Diallinas G."/>
            <person name="Emri T."/>
            <person name="Fekete E."/>
            <person name="Flipphi M."/>
            <person name="Freyberg S."/>
            <person name="Gallo A."/>
            <person name="Gournas C."/>
            <person name="Habgood R."/>
            <person name="Hainaut M."/>
            <person name="Harispe M.L."/>
            <person name="Henrissat B."/>
            <person name="Hilden K.S."/>
            <person name="Hope R."/>
            <person name="Hossain A."/>
            <person name="Karabika E."/>
            <person name="Karaffa L."/>
            <person name="Karanyi Z."/>
            <person name="Krasevec N."/>
            <person name="Kuo A."/>
            <person name="Kusch H."/>
            <person name="LaButti K."/>
            <person name="Lagendijk E.L."/>
            <person name="Lapidus A."/>
            <person name="Levasseur A."/>
            <person name="Lindquist E."/>
            <person name="Lipzen A."/>
            <person name="Logrieco A.F."/>
            <person name="MacCabe A."/>
            <person name="Maekelae M.R."/>
            <person name="Malavazi I."/>
            <person name="Melin P."/>
            <person name="Meyer V."/>
            <person name="Mielnichuk N."/>
            <person name="Miskei M."/>
            <person name="Molnar A.P."/>
            <person name="Mule G."/>
            <person name="Ngan C.Y."/>
            <person name="Orejas M."/>
            <person name="Orosz E."/>
            <person name="Ouedraogo J.P."/>
            <person name="Overkamp K.M."/>
            <person name="Park H.-S."/>
            <person name="Perrone G."/>
            <person name="Piumi F."/>
            <person name="Punt P.J."/>
            <person name="Ram A.F."/>
            <person name="Ramon A."/>
            <person name="Rauscher S."/>
            <person name="Record E."/>
            <person name="Riano-Pachon D.M."/>
            <person name="Robert V."/>
            <person name="Roehrig J."/>
            <person name="Ruller R."/>
            <person name="Salamov A."/>
            <person name="Salih N.S."/>
            <person name="Samson R.A."/>
            <person name="Sandor E."/>
            <person name="Sanguinetti M."/>
            <person name="Schuetze T."/>
            <person name="Sepcic K."/>
            <person name="Shelest E."/>
            <person name="Sherlock G."/>
            <person name="Sophianopoulou V."/>
            <person name="Squina F.M."/>
            <person name="Sun H."/>
            <person name="Susca A."/>
            <person name="Todd R.B."/>
            <person name="Tsang A."/>
            <person name="Unkles S.E."/>
            <person name="van de Wiele N."/>
            <person name="van Rossen-Uffink D."/>
            <person name="Oliveira J.V."/>
            <person name="Vesth T.C."/>
            <person name="Visser J."/>
            <person name="Yu J.-H."/>
            <person name="Zhou M."/>
            <person name="Andersen M.R."/>
            <person name="Archer D.B."/>
            <person name="Baker S.E."/>
            <person name="Benoit I."/>
            <person name="Brakhage A.A."/>
            <person name="Braus G.H."/>
            <person name="Fischer R."/>
            <person name="Frisvad J.C."/>
            <person name="Goldman G.H."/>
            <person name="Houbraken J."/>
            <person name="Oakley B."/>
            <person name="Pocsi I."/>
            <person name="Scazzocchio C."/>
            <person name="Seiboth B."/>
            <person name="vanKuyk P.A."/>
            <person name="Wortman J."/>
            <person name="Dyer P.S."/>
            <person name="Grigoriev I.V."/>
        </authorList>
    </citation>
    <scope>NUCLEOTIDE SEQUENCE [LARGE SCALE GENOMIC DNA]</scope>
    <source>
        <strain evidence="2">CBS 593.65</strain>
    </source>
</reference>
<proteinExistence type="predicted"/>
<dbReference type="Proteomes" id="UP000184356">
    <property type="component" value="Unassembled WGS sequence"/>
</dbReference>
<dbReference type="GeneID" id="63768532"/>
<keyword evidence="2" id="KW-1185">Reference proteome</keyword>
<organism evidence="1 2">
    <name type="scientific">Aspergillus sydowii CBS 593.65</name>
    <dbReference type="NCBI Taxonomy" id="1036612"/>
    <lineage>
        <taxon>Eukaryota</taxon>
        <taxon>Fungi</taxon>
        <taxon>Dikarya</taxon>
        <taxon>Ascomycota</taxon>
        <taxon>Pezizomycotina</taxon>
        <taxon>Eurotiomycetes</taxon>
        <taxon>Eurotiomycetidae</taxon>
        <taxon>Eurotiales</taxon>
        <taxon>Aspergillaceae</taxon>
        <taxon>Aspergillus</taxon>
        <taxon>Aspergillus subgen. Nidulantes</taxon>
    </lineage>
</organism>
<evidence type="ECO:0000313" key="2">
    <source>
        <dbReference type="Proteomes" id="UP000184356"/>
    </source>
</evidence>